<dbReference type="OMA" id="PILHICV"/>
<dbReference type="GeneID" id="31363043"/>
<evidence type="ECO:0000313" key="1">
    <source>
        <dbReference type="EMBL" id="EFA79511.1"/>
    </source>
</evidence>
<keyword evidence="2" id="KW-1185">Reference proteome</keyword>
<evidence type="ECO:0000313" key="2">
    <source>
        <dbReference type="Proteomes" id="UP000001396"/>
    </source>
</evidence>
<dbReference type="AlphaFoldDB" id="D3BGB1"/>
<dbReference type="InParanoid" id="D3BGB1"/>
<comment type="caution">
    <text evidence="1">The sequence shown here is derived from an EMBL/GenBank/DDBJ whole genome shotgun (WGS) entry which is preliminary data.</text>
</comment>
<dbReference type="RefSeq" id="XP_020431632.1">
    <property type="nucleotide sequence ID" value="XM_020578397.1"/>
</dbReference>
<protein>
    <submittedName>
        <fullName evidence="1">Cytochrome c oxidase subunit IV</fullName>
    </submittedName>
</protein>
<sequence length="147" mass="16918">MFSSLRSVTKVFQQTAQPAGSRGFFQKFLYPSDRQVRVNKLHSAGIYPGNPEFDKFYDELTPSKLSQETGVPDALLDDPLLHISVIKYNKHVVEKYNLTPEQEKDLFENFEVSAGDSSFEYHLPLPVPEHNFEELPIIKVYDEEAKH</sequence>
<reference evidence="1 2" key="1">
    <citation type="journal article" date="2011" name="Genome Res.">
        <title>Phylogeny-wide analysis of social amoeba genomes highlights ancient origins for complex intercellular communication.</title>
        <authorList>
            <person name="Heidel A.J."/>
            <person name="Lawal H.M."/>
            <person name="Felder M."/>
            <person name="Schilde C."/>
            <person name="Helps N.R."/>
            <person name="Tunggal B."/>
            <person name="Rivero F."/>
            <person name="John U."/>
            <person name="Schleicher M."/>
            <person name="Eichinger L."/>
            <person name="Platzer M."/>
            <person name="Noegel A.A."/>
            <person name="Schaap P."/>
            <person name="Gloeckner G."/>
        </authorList>
    </citation>
    <scope>NUCLEOTIDE SEQUENCE [LARGE SCALE GENOMIC DNA]</scope>
    <source>
        <strain evidence="2">ATCC 26659 / Pp 5 / PN500</strain>
    </source>
</reference>
<dbReference type="Proteomes" id="UP000001396">
    <property type="component" value="Unassembled WGS sequence"/>
</dbReference>
<name>D3BGB1_HETP5</name>
<accession>D3BGB1</accession>
<organism evidence="1 2">
    <name type="scientific">Heterostelium pallidum (strain ATCC 26659 / Pp 5 / PN500)</name>
    <name type="common">Cellular slime mold</name>
    <name type="synonym">Polysphondylium pallidum</name>
    <dbReference type="NCBI Taxonomy" id="670386"/>
    <lineage>
        <taxon>Eukaryota</taxon>
        <taxon>Amoebozoa</taxon>
        <taxon>Evosea</taxon>
        <taxon>Eumycetozoa</taxon>
        <taxon>Dictyostelia</taxon>
        <taxon>Acytosteliales</taxon>
        <taxon>Acytosteliaceae</taxon>
        <taxon>Heterostelium</taxon>
    </lineage>
</organism>
<dbReference type="FunCoup" id="D3BGB1">
    <property type="interactions" value="805"/>
</dbReference>
<gene>
    <name evidence="1" type="primary">cxdA</name>
    <name evidence="1" type="ORF">PPL_07562</name>
</gene>
<proteinExistence type="predicted"/>
<dbReference type="STRING" id="670386.D3BGB1"/>
<dbReference type="EMBL" id="ADBJ01000034">
    <property type="protein sequence ID" value="EFA79511.1"/>
    <property type="molecule type" value="Genomic_DNA"/>
</dbReference>